<dbReference type="PRINTS" id="PR01415">
    <property type="entry name" value="ANKYRIN"/>
</dbReference>
<dbReference type="SUPFAM" id="SSF48403">
    <property type="entry name" value="Ankyrin repeat"/>
    <property type="match status" value="1"/>
</dbReference>
<sequence>MDPLSITTGIIAVLQLASSVVSYLGAVKDASDDRQRLISEIGSITGFLFFLKEGSNKSSDALNSLCAPNGPLDMLKGALTELATKLRPAEGLKKAGKSLLWPFQKSEINNLLQRIERLKGMFMLALQNDNTQLTRRMVEDIGDMRESLMYVHDTVKQIESNTMGTGQWIFDTPEFISWRYGNSKAIWCTGIPGAGKTILASIVIDKLQKELDTDGLAYVYCSYQNPEHTSINLIASILQQVAQRQPVLPKRIKDFYNRHATEGTKPALEEILMELQLISTDLSKVFVVVDALDECTDEKFLETMPRIGDQFRLLITSRTTTNVSNYLPMAVCINIDAKDADIAKYLKNRIVVERRLQRIIAGDFDLEETIIKTILRNAKGMFLLARLHLDSLAKKQNRRDIRLALDKLPRELYGTYDEAMQRLVSQDEQDVDLARRILLWVLHSERPLTVQELQHALAIQPGTSDLDNDALIHVDILISVCLGIVVVEKDSGNVGLIHFTAQEYFLQHPIHDSWRVEETITQSCLTYLAFNGFVESHCDTNADLSALFFKYPFGLYAATWWGVHLTNISNEQLLDQALDFLMDDQLVKAAGQLFYDFDLRSESIFSWTYTGLHLAARFGHLLLAQGLLEKTSIDLNQQDDYEQTALSIAARWGHADMVDYFLRLPAIDIDAGEASPNGTALHCAVRHVRPACIIRLVDAGANIAAREGKGMTPLHIAAESGQLDVIKYLISKGADPNVPSRSGATPLYRASRNGSVEAVQVLLKSGGQLNCVTWDNWTPLHEAAENDHARMVEYLLSIGADPQIRTMDGETPLDIAIDLGQENIITILNMARDDAKQKQIRDLPLRSHSHSAALEVNYDA</sequence>
<organism evidence="6 7">
    <name type="scientific">Heterodermia speciosa</name>
    <dbReference type="NCBI Taxonomy" id="116794"/>
    <lineage>
        <taxon>Eukaryota</taxon>
        <taxon>Fungi</taxon>
        <taxon>Dikarya</taxon>
        <taxon>Ascomycota</taxon>
        <taxon>Pezizomycotina</taxon>
        <taxon>Lecanoromycetes</taxon>
        <taxon>OSLEUM clade</taxon>
        <taxon>Lecanoromycetidae</taxon>
        <taxon>Caliciales</taxon>
        <taxon>Physciaceae</taxon>
        <taxon>Heterodermia</taxon>
    </lineage>
</organism>
<evidence type="ECO:0008006" key="8">
    <source>
        <dbReference type="Google" id="ProtNLM"/>
    </source>
</evidence>
<evidence type="ECO:0000313" key="6">
    <source>
        <dbReference type="EMBL" id="CAF9923689.1"/>
    </source>
</evidence>
<dbReference type="InterPro" id="IPR056884">
    <property type="entry name" value="NPHP3-like_N"/>
</dbReference>
<feature type="signal peptide" evidence="3">
    <location>
        <begin position="1"/>
        <end position="22"/>
    </location>
</feature>
<evidence type="ECO:0000256" key="1">
    <source>
        <dbReference type="ARBA" id="ARBA00022737"/>
    </source>
</evidence>
<name>A0A8H3FFM9_9LECA</name>
<accession>A0A8H3FFM9</accession>
<dbReference type="InterPro" id="IPR054471">
    <property type="entry name" value="GPIID_WHD"/>
</dbReference>
<feature type="chain" id="PRO_5034509293" description="NACHT domain-containing protein" evidence="3">
    <location>
        <begin position="23"/>
        <end position="860"/>
    </location>
</feature>
<dbReference type="InterPro" id="IPR036770">
    <property type="entry name" value="Ankyrin_rpt-contain_sf"/>
</dbReference>
<comment type="caution">
    <text evidence="6">The sequence shown here is derived from an EMBL/GenBank/DDBJ whole genome shotgun (WGS) entry which is preliminary data.</text>
</comment>
<evidence type="ECO:0000256" key="2">
    <source>
        <dbReference type="PROSITE-ProRule" id="PRU00023"/>
    </source>
</evidence>
<dbReference type="OrthoDB" id="195446at2759"/>
<keyword evidence="7" id="KW-1185">Reference proteome</keyword>
<dbReference type="PROSITE" id="PS50088">
    <property type="entry name" value="ANK_REPEAT"/>
    <property type="match status" value="3"/>
</dbReference>
<dbReference type="InterPro" id="IPR027417">
    <property type="entry name" value="P-loop_NTPase"/>
</dbReference>
<dbReference type="Pfam" id="PF22939">
    <property type="entry name" value="WHD_GPIID"/>
    <property type="match status" value="1"/>
</dbReference>
<dbReference type="Gene3D" id="1.25.40.20">
    <property type="entry name" value="Ankyrin repeat-containing domain"/>
    <property type="match status" value="2"/>
</dbReference>
<dbReference type="Proteomes" id="UP000664521">
    <property type="component" value="Unassembled WGS sequence"/>
</dbReference>
<evidence type="ECO:0000313" key="7">
    <source>
        <dbReference type="Proteomes" id="UP000664521"/>
    </source>
</evidence>
<dbReference type="Pfam" id="PF12796">
    <property type="entry name" value="Ank_2"/>
    <property type="match status" value="3"/>
</dbReference>
<evidence type="ECO:0000256" key="3">
    <source>
        <dbReference type="SAM" id="SignalP"/>
    </source>
</evidence>
<proteinExistence type="predicted"/>
<dbReference type="PANTHER" id="PTHR10039">
    <property type="entry name" value="AMELOGENIN"/>
    <property type="match status" value="1"/>
</dbReference>
<dbReference type="InterPro" id="IPR002110">
    <property type="entry name" value="Ankyrin_rpt"/>
</dbReference>
<feature type="domain" description="Nephrocystin 3-like N-terminal" evidence="5">
    <location>
        <begin position="164"/>
        <end position="318"/>
    </location>
</feature>
<feature type="repeat" description="ANK" evidence="2">
    <location>
        <begin position="742"/>
        <end position="770"/>
    </location>
</feature>
<feature type="repeat" description="ANK" evidence="2">
    <location>
        <begin position="775"/>
        <end position="807"/>
    </location>
</feature>
<evidence type="ECO:0000259" key="5">
    <source>
        <dbReference type="Pfam" id="PF24883"/>
    </source>
</evidence>
<protein>
    <recommendedName>
        <fullName evidence="8">NACHT domain-containing protein</fullName>
    </recommendedName>
</protein>
<dbReference type="AlphaFoldDB" id="A0A8H3FFM9"/>
<dbReference type="PROSITE" id="PS50297">
    <property type="entry name" value="ANK_REP_REGION"/>
    <property type="match status" value="3"/>
</dbReference>
<evidence type="ECO:0000259" key="4">
    <source>
        <dbReference type="Pfam" id="PF22939"/>
    </source>
</evidence>
<keyword evidence="2" id="KW-0040">ANK repeat</keyword>
<feature type="repeat" description="ANK" evidence="2">
    <location>
        <begin position="709"/>
        <end position="741"/>
    </location>
</feature>
<reference evidence="6" key="1">
    <citation type="submission" date="2021-03" db="EMBL/GenBank/DDBJ databases">
        <authorList>
            <person name="Tagirdzhanova G."/>
        </authorList>
    </citation>
    <scope>NUCLEOTIDE SEQUENCE</scope>
</reference>
<dbReference type="PANTHER" id="PTHR10039:SF15">
    <property type="entry name" value="NACHT DOMAIN-CONTAINING PROTEIN"/>
    <property type="match status" value="1"/>
</dbReference>
<keyword evidence="1" id="KW-0677">Repeat</keyword>
<dbReference type="SUPFAM" id="SSF52540">
    <property type="entry name" value="P-loop containing nucleoside triphosphate hydrolases"/>
    <property type="match status" value="1"/>
</dbReference>
<dbReference type="SMART" id="SM00248">
    <property type="entry name" value="ANK"/>
    <property type="match status" value="7"/>
</dbReference>
<keyword evidence="3" id="KW-0732">Signal</keyword>
<dbReference type="EMBL" id="CAJPDS010000034">
    <property type="protein sequence ID" value="CAF9923689.1"/>
    <property type="molecule type" value="Genomic_DNA"/>
</dbReference>
<gene>
    <name evidence="6" type="ORF">HETSPECPRED_005394</name>
</gene>
<feature type="domain" description="GPI inositol-deacylase winged helix" evidence="4">
    <location>
        <begin position="431"/>
        <end position="508"/>
    </location>
</feature>
<dbReference type="Gene3D" id="3.40.50.300">
    <property type="entry name" value="P-loop containing nucleotide triphosphate hydrolases"/>
    <property type="match status" value="1"/>
</dbReference>
<dbReference type="Pfam" id="PF24883">
    <property type="entry name" value="NPHP3_N"/>
    <property type="match status" value="1"/>
</dbReference>